<organism evidence="2 3">
    <name type="scientific">Diabrotica balteata</name>
    <name type="common">Banded cucumber beetle</name>
    <dbReference type="NCBI Taxonomy" id="107213"/>
    <lineage>
        <taxon>Eukaryota</taxon>
        <taxon>Metazoa</taxon>
        <taxon>Ecdysozoa</taxon>
        <taxon>Arthropoda</taxon>
        <taxon>Hexapoda</taxon>
        <taxon>Insecta</taxon>
        <taxon>Pterygota</taxon>
        <taxon>Neoptera</taxon>
        <taxon>Endopterygota</taxon>
        <taxon>Coleoptera</taxon>
        <taxon>Polyphaga</taxon>
        <taxon>Cucujiformia</taxon>
        <taxon>Chrysomeloidea</taxon>
        <taxon>Chrysomelidae</taxon>
        <taxon>Galerucinae</taxon>
        <taxon>Diabroticina</taxon>
        <taxon>Diabroticites</taxon>
        <taxon>Diabrotica</taxon>
    </lineage>
</organism>
<dbReference type="AlphaFoldDB" id="A0A9P0E025"/>
<proteinExistence type="predicted"/>
<feature type="region of interest" description="Disordered" evidence="1">
    <location>
        <begin position="629"/>
        <end position="650"/>
    </location>
</feature>
<evidence type="ECO:0000313" key="2">
    <source>
        <dbReference type="EMBL" id="CAH1281729.1"/>
    </source>
</evidence>
<keyword evidence="3" id="KW-1185">Reference proteome</keyword>
<accession>A0A9P0E025</accession>
<evidence type="ECO:0000256" key="1">
    <source>
        <dbReference type="SAM" id="MobiDB-lite"/>
    </source>
</evidence>
<name>A0A9P0E025_DIABA</name>
<dbReference type="OrthoDB" id="8193942at2759"/>
<protein>
    <submittedName>
        <fullName evidence="2">Uncharacterized protein</fullName>
    </submittedName>
</protein>
<feature type="compositionally biased region" description="Basic and acidic residues" evidence="1">
    <location>
        <begin position="636"/>
        <end position="646"/>
    </location>
</feature>
<dbReference type="EMBL" id="OU898281">
    <property type="protein sequence ID" value="CAH1281729.1"/>
    <property type="molecule type" value="Genomic_DNA"/>
</dbReference>
<evidence type="ECO:0000313" key="3">
    <source>
        <dbReference type="Proteomes" id="UP001153709"/>
    </source>
</evidence>
<reference evidence="2" key="1">
    <citation type="submission" date="2022-01" db="EMBL/GenBank/DDBJ databases">
        <authorList>
            <person name="King R."/>
        </authorList>
    </citation>
    <scope>NUCLEOTIDE SEQUENCE</scope>
</reference>
<dbReference type="Proteomes" id="UP001153709">
    <property type="component" value="Chromosome 6"/>
</dbReference>
<sequence length="742" mass="86293">MQHISKPEETELDNLSFKKRLENVKYNLEKRIQLPYTTEAKNKETDSLSCNKIFKSHPRICSGSNTYVSASPRFNRSYIDFDIESLERNKEKIKNARRLHEKLSYKYPSQDQLFDLHIGDSYDVTPVTSFSNILNMNAMSVRNDTNFTTEVRELYMPKRKCSVPTPEIKYNKTIRREDKVASKFVTQPLHKILPESVFEKKFRCFVEKSLQSLNEIRNLLDKGIEPPDGDEDISRRKLRVREFSNRFSRNYLYPIVRQIDELSKFKQIHPTTNQKVLNAYNVIYNGLVAYQNHLPTSIGACSSDKLKLLLKHLMDLCDIHFKLVPKEDENGYCDIIQNFKQNAEVTLQKVEDRFTKYKEIISIPPSTPQFHPEHKPNRIIKRNKNNLEDRLYMYSTSSKTVEAFGKKRLNTKSRYKTSQFKHRPLLEKVRNGGPVHPVSSISNNCKILTKKLTGNIKKSTLPSPVNEDNISTMIQMVNVDVRDDLDAEKKDETKTEIVNHEEIVVKLLQLVLEMKERKKDDCDENVQRSNEEKETHILEKIKEGCDYEVLKEILNELQENKMKQCNGDLELKIQKSADSFTTKPSRLRKESILTTDDIKITKVPSIKSGSSVESEEELKDGQTEKIIEVGSIHSGNKSDSDKENKERVKKNSISLNMKRSSKSSKYLKMLPKDYALNIIQYKIDFYKHCKTNPMYSTTNIRPWILMNKLSDKILNVALLGVAKEVEISEVVEKIYQSELQFC</sequence>
<gene>
    <name evidence="2" type="ORF">DIABBA_LOCUS9440</name>
</gene>